<keyword evidence="15" id="KW-1185">Reference proteome</keyword>
<dbReference type="InterPro" id="IPR058633">
    <property type="entry name" value="EmrA/FarA_HH"/>
</dbReference>
<dbReference type="InterPro" id="IPR050739">
    <property type="entry name" value="MFP"/>
</dbReference>
<keyword evidence="6 11" id="KW-0812">Transmembrane</keyword>
<dbReference type="KEGG" id="pacr:FXN63_17240"/>
<keyword evidence="4" id="KW-1003">Cell membrane</keyword>
<protein>
    <submittedName>
        <fullName evidence="14">HlyD family efflux transporter periplasmic adaptor subunit</fullName>
    </submittedName>
</protein>
<dbReference type="Pfam" id="PF25885">
    <property type="entry name" value="HH_EMRA"/>
    <property type="match status" value="1"/>
</dbReference>
<dbReference type="GO" id="GO:0046677">
    <property type="term" value="P:response to antibiotic"/>
    <property type="evidence" value="ECO:0007669"/>
    <property type="project" value="UniProtKB-ARBA"/>
</dbReference>
<dbReference type="PANTHER" id="PTHR30386:SF19">
    <property type="entry name" value="MULTIDRUG EXPORT PROTEIN EMRA-RELATED"/>
    <property type="match status" value="1"/>
</dbReference>
<feature type="domain" description="p-hydroxybenzoic acid efflux pump subunit AaeA-like beta-barrel" evidence="13">
    <location>
        <begin position="274"/>
        <end position="366"/>
    </location>
</feature>
<evidence type="ECO:0000256" key="6">
    <source>
        <dbReference type="ARBA" id="ARBA00022692"/>
    </source>
</evidence>
<evidence type="ECO:0000256" key="2">
    <source>
        <dbReference type="ARBA" id="ARBA00009477"/>
    </source>
</evidence>
<evidence type="ECO:0000313" key="14">
    <source>
        <dbReference type="EMBL" id="QEI07394.1"/>
    </source>
</evidence>
<accession>A0A5C0B0I8</accession>
<feature type="region of interest" description="Disordered" evidence="10">
    <location>
        <begin position="414"/>
        <end position="453"/>
    </location>
</feature>
<comment type="similarity">
    <text evidence="2">Belongs to the membrane fusion protein (MFP) (TC 8.A.1) family.</text>
</comment>
<feature type="compositionally biased region" description="Polar residues" evidence="10">
    <location>
        <begin position="435"/>
        <end position="453"/>
    </location>
</feature>
<keyword evidence="7 11" id="KW-1133">Transmembrane helix</keyword>
<comment type="subcellular location">
    <subcellularLocation>
        <location evidence="1">Cell inner membrane</location>
        <topology evidence="1">Single-pass membrane protein</topology>
    </subcellularLocation>
</comment>
<sequence>MSSNPNSATTSPAAAPTPAAAPASPKRKFLMLSFGALVVLGAVGYGMWWNQVARYHEGTDDAYVQGNLVQITPQIAGTVVSIHADDTDFVKAGTPLVDLDRADSQIALDQARANLAQTVRQVRTLYTGNGALAATIDVRNTEIKRAQTELTRAQADLKRRQELGSSGAVSGEELLHAQSAVDTARAALTASQAGLVGAREQLASNTALTDGTRVEDHPNVMLAASKVREAYLNWSRTELPSPVSGYVAKRAVQLGQRVAPGGTMMSIVPLDQVWVDANFKEVQLRNMRIGQPVKLVADLYGDKVEYHGTIAGLAAGTGSAFSLLPAQNATGNWIKIVQRLPVRIALDPKEIAANPLRVGLSMTVEVNITDTSGPTLAQGKRSAPAYATQAFDSVSPEAERLVSETIAANLGNAPVAASQAGPSTALTRAPVSKAASAQHQSGKTPSLAANRQG</sequence>
<dbReference type="GO" id="GO:0015721">
    <property type="term" value="P:bile acid and bile salt transport"/>
    <property type="evidence" value="ECO:0007669"/>
    <property type="project" value="UniProtKB-ARBA"/>
</dbReference>
<evidence type="ECO:0000313" key="15">
    <source>
        <dbReference type="Proteomes" id="UP000325161"/>
    </source>
</evidence>
<organism evidence="14 15">
    <name type="scientific">Pigmentiphaga aceris</name>
    <dbReference type="NCBI Taxonomy" id="1940612"/>
    <lineage>
        <taxon>Bacteria</taxon>
        <taxon>Pseudomonadati</taxon>
        <taxon>Pseudomonadota</taxon>
        <taxon>Betaproteobacteria</taxon>
        <taxon>Burkholderiales</taxon>
        <taxon>Alcaligenaceae</taxon>
        <taxon>Pigmentiphaga</taxon>
    </lineage>
</organism>
<keyword evidence="9" id="KW-0175">Coiled coil</keyword>
<dbReference type="PANTHER" id="PTHR30386">
    <property type="entry name" value="MEMBRANE FUSION SUBUNIT OF EMRAB-TOLC MULTIDRUG EFFLUX PUMP"/>
    <property type="match status" value="1"/>
</dbReference>
<feature type="region of interest" description="Disordered" evidence="10">
    <location>
        <begin position="1"/>
        <end position="20"/>
    </location>
</feature>
<evidence type="ECO:0000259" key="12">
    <source>
        <dbReference type="Pfam" id="PF25885"/>
    </source>
</evidence>
<dbReference type="GO" id="GO:0005886">
    <property type="term" value="C:plasma membrane"/>
    <property type="evidence" value="ECO:0007669"/>
    <property type="project" value="UniProtKB-SubCell"/>
</dbReference>
<evidence type="ECO:0000259" key="13">
    <source>
        <dbReference type="Pfam" id="PF25963"/>
    </source>
</evidence>
<keyword evidence="3" id="KW-0813">Transport</keyword>
<feature type="transmembrane region" description="Helical" evidence="11">
    <location>
        <begin position="29"/>
        <end position="49"/>
    </location>
</feature>
<dbReference type="RefSeq" id="WP_148816441.1">
    <property type="nucleotide sequence ID" value="NZ_CP043046.1"/>
</dbReference>
<dbReference type="FunFam" id="2.40.30.170:FF:000003">
    <property type="entry name" value="Multidrug resistance protein A"/>
    <property type="match status" value="1"/>
</dbReference>
<dbReference type="Proteomes" id="UP000325161">
    <property type="component" value="Chromosome"/>
</dbReference>
<evidence type="ECO:0000256" key="5">
    <source>
        <dbReference type="ARBA" id="ARBA00022519"/>
    </source>
</evidence>
<evidence type="ECO:0000256" key="7">
    <source>
        <dbReference type="ARBA" id="ARBA00022989"/>
    </source>
</evidence>
<proteinExistence type="inferred from homology"/>
<keyword evidence="5" id="KW-0997">Cell inner membrane</keyword>
<dbReference type="Pfam" id="PF25963">
    <property type="entry name" value="Beta-barrel_AAEA"/>
    <property type="match status" value="1"/>
</dbReference>
<gene>
    <name evidence="14" type="ORF">FXN63_17240</name>
</gene>
<dbReference type="InterPro" id="IPR058634">
    <property type="entry name" value="AaeA-lik-b-barrel"/>
</dbReference>
<evidence type="ECO:0000256" key="4">
    <source>
        <dbReference type="ARBA" id="ARBA00022475"/>
    </source>
</evidence>
<keyword evidence="8 11" id="KW-0472">Membrane</keyword>
<feature type="coiled-coil region" evidence="9">
    <location>
        <begin position="136"/>
        <end position="163"/>
    </location>
</feature>
<reference evidence="14 15" key="1">
    <citation type="submission" date="2019-08" db="EMBL/GenBank/DDBJ databases">
        <title>Amphibian skin-associated Pigmentiphaga: genome sequence and occurrence across geography and hosts.</title>
        <authorList>
            <person name="Bletz M.C."/>
            <person name="Bunk B."/>
            <person name="Sproeer C."/>
            <person name="Biwer P."/>
            <person name="Reiter S."/>
            <person name="Rabemananjara F.C.E."/>
            <person name="Schulz S."/>
            <person name="Overmann J."/>
            <person name="Vences M."/>
        </authorList>
    </citation>
    <scope>NUCLEOTIDE SEQUENCE [LARGE SCALE GENOMIC DNA]</scope>
    <source>
        <strain evidence="14 15">Mada1488</strain>
    </source>
</reference>
<evidence type="ECO:0000256" key="9">
    <source>
        <dbReference type="SAM" id="Coils"/>
    </source>
</evidence>
<evidence type="ECO:0000256" key="3">
    <source>
        <dbReference type="ARBA" id="ARBA00022448"/>
    </source>
</evidence>
<dbReference type="OrthoDB" id="9811754at2"/>
<evidence type="ECO:0000256" key="1">
    <source>
        <dbReference type="ARBA" id="ARBA00004377"/>
    </source>
</evidence>
<evidence type="ECO:0000256" key="10">
    <source>
        <dbReference type="SAM" id="MobiDB-lite"/>
    </source>
</evidence>
<dbReference type="EMBL" id="CP043046">
    <property type="protein sequence ID" value="QEI07394.1"/>
    <property type="molecule type" value="Genomic_DNA"/>
</dbReference>
<dbReference type="SUPFAM" id="SSF56954">
    <property type="entry name" value="Outer membrane efflux proteins (OEP)"/>
    <property type="match status" value="1"/>
</dbReference>
<dbReference type="Gene3D" id="2.40.50.100">
    <property type="match status" value="1"/>
</dbReference>
<name>A0A5C0B0I8_9BURK</name>
<dbReference type="GO" id="GO:1990961">
    <property type="term" value="P:xenobiotic detoxification by transmembrane export across the plasma membrane"/>
    <property type="evidence" value="ECO:0007669"/>
    <property type="project" value="UniProtKB-ARBA"/>
</dbReference>
<dbReference type="Gene3D" id="2.40.30.170">
    <property type="match status" value="1"/>
</dbReference>
<evidence type="ECO:0000256" key="8">
    <source>
        <dbReference type="ARBA" id="ARBA00023136"/>
    </source>
</evidence>
<dbReference type="Gene3D" id="1.10.287.470">
    <property type="entry name" value="Helix hairpin bin"/>
    <property type="match status" value="1"/>
</dbReference>
<feature type="domain" description="Multidrug export protein EmrA/FarA alpha-helical hairpin" evidence="12">
    <location>
        <begin position="103"/>
        <end position="237"/>
    </location>
</feature>
<evidence type="ECO:0000256" key="11">
    <source>
        <dbReference type="SAM" id="Phobius"/>
    </source>
</evidence>
<dbReference type="AlphaFoldDB" id="A0A5C0B0I8"/>